<name>A0A9D6Z909_9BACT</name>
<dbReference type="Proteomes" id="UP000807825">
    <property type="component" value="Unassembled WGS sequence"/>
</dbReference>
<comment type="caution">
    <text evidence="1">The sequence shown here is derived from an EMBL/GenBank/DDBJ whole genome shotgun (WGS) entry which is preliminary data.</text>
</comment>
<protein>
    <submittedName>
        <fullName evidence="1">Uncharacterized protein</fullName>
    </submittedName>
</protein>
<evidence type="ECO:0000313" key="2">
    <source>
        <dbReference type="Proteomes" id="UP000807825"/>
    </source>
</evidence>
<dbReference type="EMBL" id="JACRDE010000630">
    <property type="protein sequence ID" value="MBI5252631.1"/>
    <property type="molecule type" value="Genomic_DNA"/>
</dbReference>
<dbReference type="AlphaFoldDB" id="A0A9D6Z909"/>
<reference evidence="1" key="1">
    <citation type="submission" date="2020-07" db="EMBL/GenBank/DDBJ databases">
        <title>Huge and variable diversity of episymbiotic CPR bacteria and DPANN archaea in groundwater ecosystems.</title>
        <authorList>
            <person name="He C.Y."/>
            <person name="Keren R."/>
            <person name="Whittaker M."/>
            <person name="Farag I.F."/>
            <person name="Doudna J."/>
            <person name="Cate J.H.D."/>
            <person name="Banfield J.F."/>
        </authorList>
    </citation>
    <scope>NUCLEOTIDE SEQUENCE</scope>
    <source>
        <strain evidence="1">NC_groundwater_1664_Pr3_B-0.1um_52_9</strain>
    </source>
</reference>
<sequence length="99" mass="11661">MKLKINSKIEKSKSEETHQPTLLCHFGFELKDRCGERRVKLDLTRIPTFRRLIGDGTIPPHYCTFVNERTALLDQCLACHLEKGYTLQDFKIRFKNHEI</sequence>
<gene>
    <name evidence="1" type="ORF">HY912_24305</name>
</gene>
<accession>A0A9D6Z909</accession>
<evidence type="ECO:0000313" key="1">
    <source>
        <dbReference type="EMBL" id="MBI5252631.1"/>
    </source>
</evidence>
<organism evidence="1 2">
    <name type="scientific">Desulfomonile tiedjei</name>
    <dbReference type="NCBI Taxonomy" id="2358"/>
    <lineage>
        <taxon>Bacteria</taxon>
        <taxon>Pseudomonadati</taxon>
        <taxon>Thermodesulfobacteriota</taxon>
        <taxon>Desulfomonilia</taxon>
        <taxon>Desulfomonilales</taxon>
        <taxon>Desulfomonilaceae</taxon>
        <taxon>Desulfomonile</taxon>
    </lineage>
</organism>
<proteinExistence type="predicted"/>